<dbReference type="GO" id="GO:0005634">
    <property type="term" value="C:nucleus"/>
    <property type="evidence" value="ECO:0007669"/>
    <property type="project" value="UniProtKB-SubCell"/>
</dbReference>
<dbReference type="PANTHER" id="PTHR15502:SF7">
    <property type="entry name" value="CALCINEURIN-BINDING PROTEIN CABIN-1"/>
    <property type="match status" value="1"/>
</dbReference>
<dbReference type="InterPro" id="IPR033053">
    <property type="entry name" value="Hir3/CABIN1"/>
</dbReference>
<evidence type="ECO:0000313" key="5">
    <source>
        <dbReference type="RefSeq" id="XP_008482431.2"/>
    </source>
</evidence>
<dbReference type="SMART" id="SM00028">
    <property type="entry name" value="TPR"/>
    <property type="match status" value="2"/>
</dbReference>
<evidence type="ECO:0000313" key="4">
    <source>
        <dbReference type="Proteomes" id="UP000079169"/>
    </source>
</evidence>
<dbReference type="KEGG" id="dci:103519124"/>
<accession>A0A1S3DJR7</accession>
<dbReference type="Gene3D" id="1.25.40.10">
    <property type="entry name" value="Tetratricopeptide repeat domain"/>
    <property type="match status" value="1"/>
</dbReference>
<dbReference type="Proteomes" id="UP000079169">
    <property type="component" value="Unplaced"/>
</dbReference>
<proteinExistence type="predicted"/>
<keyword evidence="4" id="KW-1185">Reference proteome</keyword>
<dbReference type="GO" id="GO:0006325">
    <property type="term" value="P:chromatin organization"/>
    <property type="evidence" value="ECO:0007669"/>
    <property type="project" value="InterPro"/>
</dbReference>
<evidence type="ECO:0000256" key="2">
    <source>
        <dbReference type="ARBA" id="ARBA00023242"/>
    </source>
</evidence>
<organism evidence="4 5">
    <name type="scientific">Diaphorina citri</name>
    <name type="common">Asian citrus psyllid</name>
    <dbReference type="NCBI Taxonomy" id="121845"/>
    <lineage>
        <taxon>Eukaryota</taxon>
        <taxon>Metazoa</taxon>
        <taxon>Ecdysozoa</taxon>
        <taxon>Arthropoda</taxon>
        <taxon>Hexapoda</taxon>
        <taxon>Insecta</taxon>
        <taxon>Pterygota</taxon>
        <taxon>Neoptera</taxon>
        <taxon>Paraneoptera</taxon>
        <taxon>Hemiptera</taxon>
        <taxon>Sternorrhyncha</taxon>
        <taxon>Psylloidea</taxon>
        <taxon>Psyllidae</taxon>
        <taxon>Diaphorininae</taxon>
        <taxon>Diaphorina</taxon>
    </lineage>
</organism>
<name>A0A1S3DJR7_DIACI</name>
<keyword evidence="2" id="KW-0539">Nucleus</keyword>
<dbReference type="PaxDb" id="121845-A0A1S3DJR7"/>
<evidence type="ECO:0000256" key="1">
    <source>
        <dbReference type="ARBA" id="ARBA00004123"/>
    </source>
</evidence>
<dbReference type="PANTHER" id="PTHR15502">
    <property type="entry name" value="CALCINEURIN-BINDING PROTEIN CABIN 1-RELATED"/>
    <property type="match status" value="1"/>
</dbReference>
<dbReference type="AlphaFoldDB" id="A0A1S3DJR7"/>
<evidence type="ECO:0000256" key="3">
    <source>
        <dbReference type="PROSITE-ProRule" id="PRU00339"/>
    </source>
</evidence>
<dbReference type="InterPro" id="IPR019734">
    <property type="entry name" value="TPR_rpt"/>
</dbReference>
<dbReference type="GO" id="GO:0031491">
    <property type="term" value="F:nucleosome binding"/>
    <property type="evidence" value="ECO:0007669"/>
    <property type="project" value="TreeGrafter"/>
</dbReference>
<dbReference type="PROSITE" id="PS50005">
    <property type="entry name" value="TPR"/>
    <property type="match status" value="1"/>
</dbReference>
<dbReference type="InterPro" id="IPR011990">
    <property type="entry name" value="TPR-like_helical_dom_sf"/>
</dbReference>
<sequence>MLPLKLRALSDESDESDSDTETPRITKELLEEKALKEYREALVLKQYKQFSDAESLLLKLVNSSLLSETEGQVGYIGGRIQPSLVHLKYGCFINLGSINAEVNKLQDALEYYVKAIELDSTDINIWYKIGKIALDIHNLDLAVQAFNNVSQYMVIKPPREVDMFKDSPDPIRWNEDTMDLLAMFDDMEESNPHDAGELSKQFINQMSDGERNTLMSSYFGQSDREGADVLAFLSLHSSSNILNLCLSYLRQLAVKWATLWPSELKRLYCRIFSTVSKHFIGGRFNIYAERIEDSANAGAVGNARTNESDAGARDVVDIMRTNTLVLVLFGELILNDCIERAEFGVVEQDVVFPSLFFQDLLEAETSLGLSDSDIELYARLKHFSYLWSLYISDTDITTDMEALDSLVVTLDEVCTKPSLSSKRRSVPSLIDQGHLCDKRRSSRQRCLNKKEDPSLCIALRSVIPEELL</sequence>
<reference evidence="5" key="1">
    <citation type="submission" date="2025-08" db="UniProtKB">
        <authorList>
            <consortium name="RefSeq"/>
        </authorList>
    </citation>
    <scope>IDENTIFICATION</scope>
</reference>
<comment type="subcellular location">
    <subcellularLocation>
        <location evidence="1">Nucleus</location>
    </subcellularLocation>
</comment>
<dbReference type="STRING" id="121845.A0A1S3DJR7"/>
<keyword evidence="3" id="KW-0802">TPR repeat</keyword>
<dbReference type="SUPFAM" id="SSF48452">
    <property type="entry name" value="TPR-like"/>
    <property type="match status" value="1"/>
</dbReference>
<dbReference type="GeneID" id="103519124"/>
<gene>
    <name evidence="5" type="primary">LOC103519124</name>
</gene>
<feature type="repeat" description="TPR" evidence="3">
    <location>
        <begin position="89"/>
        <end position="122"/>
    </location>
</feature>
<protein>
    <submittedName>
        <fullName evidence="5">Uncharacterized protein LOC103519124</fullName>
    </submittedName>
</protein>
<feature type="non-terminal residue" evidence="5">
    <location>
        <position position="468"/>
    </location>
</feature>
<dbReference type="RefSeq" id="XP_008482431.2">
    <property type="nucleotide sequence ID" value="XM_008484209.2"/>
</dbReference>